<dbReference type="AlphaFoldDB" id="A0AAV8QPC0"/>
<sequence>MDRQQLLSSGVSGLPLLLRYRQPLASSLSHPRLLLLSLPLASTTTRPPLPPITKHHPPHPPGQLLHHPANLQAGGVGYGTTVELNLSKTFTKQSCSGSSNRSSANDNSRHFCRVLVHLMFTATVDWYFLNSRSRDSPVSFELRELIGKRLRDSTFGENLGRAWYSLKKPLKLALRA</sequence>
<organism evidence="1 2">
    <name type="scientific">Ensete ventricosum</name>
    <name type="common">Abyssinian banana</name>
    <name type="synonym">Musa ensete</name>
    <dbReference type="NCBI Taxonomy" id="4639"/>
    <lineage>
        <taxon>Eukaryota</taxon>
        <taxon>Viridiplantae</taxon>
        <taxon>Streptophyta</taxon>
        <taxon>Embryophyta</taxon>
        <taxon>Tracheophyta</taxon>
        <taxon>Spermatophyta</taxon>
        <taxon>Magnoliopsida</taxon>
        <taxon>Liliopsida</taxon>
        <taxon>Zingiberales</taxon>
        <taxon>Musaceae</taxon>
        <taxon>Ensete</taxon>
    </lineage>
</organism>
<dbReference type="Proteomes" id="UP001222027">
    <property type="component" value="Unassembled WGS sequence"/>
</dbReference>
<accession>A0AAV8QPC0</accession>
<reference evidence="1 2" key="1">
    <citation type="submission" date="2022-12" db="EMBL/GenBank/DDBJ databases">
        <title>Chromosome-scale assembly of the Ensete ventricosum genome.</title>
        <authorList>
            <person name="Dussert Y."/>
            <person name="Stocks J."/>
            <person name="Wendawek A."/>
            <person name="Woldeyes F."/>
            <person name="Nichols R.A."/>
            <person name="Borrell J.S."/>
        </authorList>
    </citation>
    <scope>NUCLEOTIDE SEQUENCE [LARGE SCALE GENOMIC DNA]</scope>
    <source>
        <strain evidence="2">cv. Maze</strain>
        <tissue evidence="1">Seeds</tissue>
    </source>
</reference>
<gene>
    <name evidence="1" type="ORF">OPV22_021794</name>
</gene>
<dbReference type="EMBL" id="JAQQAF010000006">
    <property type="protein sequence ID" value="KAJ8478067.1"/>
    <property type="molecule type" value="Genomic_DNA"/>
</dbReference>
<evidence type="ECO:0000313" key="2">
    <source>
        <dbReference type="Proteomes" id="UP001222027"/>
    </source>
</evidence>
<keyword evidence="2" id="KW-1185">Reference proteome</keyword>
<evidence type="ECO:0000313" key="1">
    <source>
        <dbReference type="EMBL" id="KAJ8478067.1"/>
    </source>
</evidence>
<name>A0AAV8QPC0_ENSVE</name>
<comment type="caution">
    <text evidence="1">The sequence shown here is derived from an EMBL/GenBank/DDBJ whole genome shotgun (WGS) entry which is preliminary data.</text>
</comment>
<proteinExistence type="predicted"/>
<protein>
    <submittedName>
        <fullName evidence="1">Uncharacterized protein</fullName>
    </submittedName>
</protein>